<reference evidence="7" key="1">
    <citation type="submission" date="2020-06" db="EMBL/GenBank/DDBJ databases">
        <authorList>
            <person name="Li T."/>
            <person name="Hu X."/>
            <person name="Zhang T."/>
            <person name="Song X."/>
            <person name="Zhang H."/>
            <person name="Dai N."/>
            <person name="Sheng W."/>
            <person name="Hou X."/>
            <person name="Wei L."/>
        </authorList>
    </citation>
    <scope>NUCLEOTIDE SEQUENCE</scope>
    <source>
        <strain evidence="7">G01</strain>
        <tissue evidence="7">Leaf</tissue>
    </source>
</reference>
<keyword evidence="4" id="KW-0372">Hormone</keyword>
<comment type="subcellular location">
    <subcellularLocation>
        <location evidence="1">Secreted</location>
    </subcellularLocation>
</comment>
<organism evidence="7">
    <name type="scientific">Sesamum angustifolium</name>
    <dbReference type="NCBI Taxonomy" id="2727405"/>
    <lineage>
        <taxon>Eukaryota</taxon>
        <taxon>Viridiplantae</taxon>
        <taxon>Streptophyta</taxon>
        <taxon>Embryophyta</taxon>
        <taxon>Tracheophyta</taxon>
        <taxon>Spermatophyta</taxon>
        <taxon>Magnoliopsida</taxon>
        <taxon>eudicotyledons</taxon>
        <taxon>Gunneridae</taxon>
        <taxon>Pentapetalae</taxon>
        <taxon>asterids</taxon>
        <taxon>lamiids</taxon>
        <taxon>Lamiales</taxon>
        <taxon>Pedaliaceae</taxon>
        <taxon>Sesamum</taxon>
    </lineage>
</organism>
<evidence type="ECO:0000256" key="2">
    <source>
        <dbReference type="ARBA" id="ARBA00009178"/>
    </source>
</evidence>
<keyword evidence="6" id="KW-1015">Disulfide bond</keyword>
<evidence type="ECO:0000256" key="6">
    <source>
        <dbReference type="ARBA" id="ARBA00023157"/>
    </source>
</evidence>
<sequence length="85" mass="9802">MPERDCRLFEQHQRHGWRTADDEAEFVTSEISRRVLAGKPVISYDSMKQNTGYCDATVYGSCIGSPSKFYDNRPCDYNNLCKRDA</sequence>
<dbReference type="Pfam" id="PF05498">
    <property type="entry name" value="RALF"/>
    <property type="match status" value="1"/>
</dbReference>
<dbReference type="PANTHER" id="PTHR39112:SF1">
    <property type="entry name" value="PROTEIN RALF-LIKE 27"/>
    <property type="match status" value="1"/>
</dbReference>
<comment type="caution">
    <text evidence="7">The sequence shown here is derived from an EMBL/GenBank/DDBJ whole genome shotgun (WGS) entry which is preliminary data.</text>
</comment>
<keyword evidence="5" id="KW-0732">Signal</keyword>
<evidence type="ECO:0000256" key="5">
    <source>
        <dbReference type="ARBA" id="ARBA00022729"/>
    </source>
</evidence>
<comment type="similarity">
    <text evidence="2">Belongs to the plant rapid alkalinization factor (RALF) family.</text>
</comment>
<evidence type="ECO:0000256" key="4">
    <source>
        <dbReference type="ARBA" id="ARBA00022702"/>
    </source>
</evidence>
<protein>
    <submittedName>
        <fullName evidence="7">Uncharacterized protein</fullName>
    </submittedName>
</protein>
<dbReference type="EMBL" id="JACGWK010000007">
    <property type="protein sequence ID" value="KAL0343779.1"/>
    <property type="molecule type" value="Genomic_DNA"/>
</dbReference>
<keyword evidence="3" id="KW-0964">Secreted</keyword>
<dbReference type="InterPro" id="IPR008801">
    <property type="entry name" value="RALF"/>
</dbReference>
<dbReference type="GO" id="GO:0005179">
    <property type="term" value="F:hormone activity"/>
    <property type="evidence" value="ECO:0007669"/>
    <property type="project" value="UniProtKB-KW"/>
</dbReference>
<proteinExistence type="inferred from homology"/>
<dbReference type="GO" id="GO:0005576">
    <property type="term" value="C:extracellular region"/>
    <property type="evidence" value="ECO:0007669"/>
    <property type="project" value="UniProtKB-SubCell"/>
</dbReference>
<dbReference type="AlphaFoldDB" id="A0AAW2NMD6"/>
<evidence type="ECO:0000256" key="1">
    <source>
        <dbReference type="ARBA" id="ARBA00004613"/>
    </source>
</evidence>
<dbReference type="InterPro" id="IPR039252">
    <property type="entry name" value="RALFL27"/>
</dbReference>
<name>A0AAW2NMD6_9LAMI</name>
<evidence type="ECO:0000313" key="7">
    <source>
        <dbReference type="EMBL" id="KAL0343779.1"/>
    </source>
</evidence>
<dbReference type="PANTHER" id="PTHR39112">
    <property type="entry name" value="PROTEIN RALF-LIKE 27-RELATED"/>
    <property type="match status" value="1"/>
</dbReference>
<reference evidence="7" key="2">
    <citation type="journal article" date="2024" name="Plant">
        <title>Genomic evolution and insights into agronomic trait innovations of Sesamum species.</title>
        <authorList>
            <person name="Miao H."/>
            <person name="Wang L."/>
            <person name="Qu L."/>
            <person name="Liu H."/>
            <person name="Sun Y."/>
            <person name="Le M."/>
            <person name="Wang Q."/>
            <person name="Wei S."/>
            <person name="Zheng Y."/>
            <person name="Lin W."/>
            <person name="Duan Y."/>
            <person name="Cao H."/>
            <person name="Xiong S."/>
            <person name="Wang X."/>
            <person name="Wei L."/>
            <person name="Li C."/>
            <person name="Ma Q."/>
            <person name="Ju M."/>
            <person name="Zhao R."/>
            <person name="Li G."/>
            <person name="Mu C."/>
            <person name="Tian Q."/>
            <person name="Mei H."/>
            <person name="Zhang T."/>
            <person name="Gao T."/>
            <person name="Zhang H."/>
        </authorList>
    </citation>
    <scope>NUCLEOTIDE SEQUENCE</scope>
    <source>
        <strain evidence="7">G01</strain>
    </source>
</reference>
<gene>
    <name evidence="7" type="ORF">Sangu_1265300</name>
</gene>
<accession>A0AAW2NMD6</accession>
<evidence type="ECO:0000256" key="3">
    <source>
        <dbReference type="ARBA" id="ARBA00022525"/>
    </source>
</evidence>